<dbReference type="EMBL" id="CAJVQA010039534">
    <property type="protein sequence ID" value="CAG8812128.1"/>
    <property type="molecule type" value="Genomic_DNA"/>
</dbReference>
<keyword evidence="2" id="KW-1185">Reference proteome</keyword>
<feature type="non-terminal residue" evidence="1">
    <location>
        <position position="375"/>
    </location>
</feature>
<sequence length="375" mass="43794">MKEFDDEWWPLVTNFWHFESSTRKEDVPIEKRRKAKVREAGLCHAKIKVSWYIAKQKVCVEWFQAPQAIRTLVEKEAVKNYSVPAIVNAVKEYASENLNLGMSVKELRWREVANIKYKVRGPQNMYFTGTSELAPDIQDSISLLQKEGYQVESYKTHYQSSIEAKSIVKVFPGLTKGEQECDHLPLLLQVTTTNALESYHSELKRTTSPQYCLVGTCNKIIALDLKKQLDSDYVAFKFRVKKISAVGVDNDILKEIHKFSFPVQKLIVNEVFAVNDRIEKGKGLPGLMSLECHCLFFRKYMLPCKHIFHEQIYSFRKLLMINTWKKFQQMFDENGLEIYEHRELVSLESFEKDEVNKAAENRKLTVNELMERTRN</sequence>
<feature type="non-terminal residue" evidence="1">
    <location>
        <position position="1"/>
    </location>
</feature>
<dbReference type="OrthoDB" id="2442642at2759"/>
<proteinExistence type="predicted"/>
<protein>
    <submittedName>
        <fullName evidence="1">14545_t:CDS:1</fullName>
    </submittedName>
</protein>
<evidence type="ECO:0000313" key="1">
    <source>
        <dbReference type="EMBL" id="CAG8812128.1"/>
    </source>
</evidence>
<name>A0A9N9PEB4_9GLOM</name>
<dbReference type="AlphaFoldDB" id="A0A9N9PEB4"/>
<dbReference type="Proteomes" id="UP000789759">
    <property type="component" value="Unassembled WGS sequence"/>
</dbReference>
<reference evidence="1" key="1">
    <citation type="submission" date="2021-06" db="EMBL/GenBank/DDBJ databases">
        <authorList>
            <person name="Kallberg Y."/>
            <person name="Tangrot J."/>
            <person name="Rosling A."/>
        </authorList>
    </citation>
    <scope>NUCLEOTIDE SEQUENCE</scope>
    <source>
        <strain evidence="1">FL966</strain>
    </source>
</reference>
<accession>A0A9N9PEB4</accession>
<comment type="caution">
    <text evidence="1">The sequence shown here is derived from an EMBL/GenBank/DDBJ whole genome shotgun (WGS) entry which is preliminary data.</text>
</comment>
<organism evidence="1 2">
    <name type="scientific">Cetraspora pellucida</name>
    <dbReference type="NCBI Taxonomy" id="1433469"/>
    <lineage>
        <taxon>Eukaryota</taxon>
        <taxon>Fungi</taxon>
        <taxon>Fungi incertae sedis</taxon>
        <taxon>Mucoromycota</taxon>
        <taxon>Glomeromycotina</taxon>
        <taxon>Glomeromycetes</taxon>
        <taxon>Diversisporales</taxon>
        <taxon>Gigasporaceae</taxon>
        <taxon>Cetraspora</taxon>
    </lineage>
</organism>
<evidence type="ECO:0000313" key="2">
    <source>
        <dbReference type="Proteomes" id="UP000789759"/>
    </source>
</evidence>
<gene>
    <name evidence="1" type="ORF">CPELLU_LOCUS18757</name>
</gene>